<dbReference type="CDD" id="cd01536">
    <property type="entry name" value="PBP1_ABC_sugar_binding-like"/>
    <property type="match status" value="1"/>
</dbReference>
<gene>
    <name evidence="6" type="ORF">HMPREF1090_00106</name>
</gene>
<sequence>MRKIYAGFLAALMVTGLALSGCGNVQIDGADSKNTTSNTSSSEGTQVTAVKSNVKEPYADDVKIAFVPNVIGDPVAAAWGDGMEKELSIFENVTFQRFDGKASAETQVQIMSDLVNQHYDAIILQATDAAALAASVEQAEAAGIPVITLNMDASTPHAALVAMVDYEAGALVAKNIAASIGETGKVVIIQATPGASRGEILEAGFRDEMAKHPDVEIIDAQTGEWLTEKANVVMNDFLTKYDKIDAVFCHNDAMAEGASQAAEAAGRLGEMVIWGADGESKALEYIEKGKMAGTIYTNCYDQGATAARLAMYFIGSEADTSSFTKTPIVKMAPVVVTSDTVGSIGSDIRW</sequence>
<feature type="chain" id="PRO_5038586857" description="Periplasmic binding protein domain-containing protein" evidence="4">
    <location>
        <begin position="21"/>
        <end position="350"/>
    </location>
</feature>
<dbReference type="AlphaFoldDB" id="A0A0E2HH02"/>
<evidence type="ECO:0000259" key="5">
    <source>
        <dbReference type="Pfam" id="PF13407"/>
    </source>
</evidence>
<evidence type="ECO:0000313" key="6">
    <source>
        <dbReference type="EMBL" id="ENZ20177.1"/>
    </source>
</evidence>
<feature type="domain" description="Periplasmic binding protein" evidence="5">
    <location>
        <begin position="64"/>
        <end position="313"/>
    </location>
</feature>
<keyword evidence="3 4" id="KW-0732">Signal</keyword>
<dbReference type="InterPro" id="IPR028082">
    <property type="entry name" value="Peripla_BP_I"/>
</dbReference>
<dbReference type="PANTHER" id="PTHR46847">
    <property type="entry name" value="D-ALLOSE-BINDING PERIPLASMIC PROTEIN-RELATED"/>
    <property type="match status" value="1"/>
</dbReference>
<dbReference type="EMBL" id="AGYR01000001">
    <property type="protein sequence ID" value="ENZ20177.1"/>
    <property type="molecule type" value="Genomic_DNA"/>
</dbReference>
<dbReference type="PATRIC" id="fig|999408.3.peg.114"/>
<dbReference type="InterPro" id="IPR025997">
    <property type="entry name" value="SBP_2_dom"/>
</dbReference>
<dbReference type="Proteomes" id="UP000013085">
    <property type="component" value="Unassembled WGS sequence"/>
</dbReference>
<dbReference type="GO" id="GO:0030246">
    <property type="term" value="F:carbohydrate binding"/>
    <property type="evidence" value="ECO:0007669"/>
    <property type="project" value="UniProtKB-ARBA"/>
</dbReference>
<comment type="caution">
    <text evidence="6">The sequence shown here is derived from an EMBL/GenBank/DDBJ whole genome shotgun (WGS) entry which is preliminary data.</text>
</comment>
<dbReference type="GO" id="GO:0030313">
    <property type="term" value="C:cell envelope"/>
    <property type="evidence" value="ECO:0007669"/>
    <property type="project" value="UniProtKB-SubCell"/>
</dbReference>
<protein>
    <recommendedName>
        <fullName evidence="5">Periplasmic binding protein domain-containing protein</fullName>
    </recommendedName>
</protein>
<feature type="signal peptide" evidence="4">
    <location>
        <begin position="1"/>
        <end position="20"/>
    </location>
</feature>
<evidence type="ECO:0000256" key="2">
    <source>
        <dbReference type="ARBA" id="ARBA00007639"/>
    </source>
</evidence>
<comment type="similarity">
    <text evidence="2">Belongs to the bacterial solute-binding protein 2 family.</text>
</comment>
<organism evidence="6 7">
    <name type="scientific">[Clostridium] clostridioforme 90A8</name>
    <dbReference type="NCBI Taxonomy" id="999408"/>
    <lineage>
        <taxon>Bacteria</taxon>
        <taxon>Bacillati</taxon>
        <taxon>Bacillota</taxon>
        <taxon>Clostridia</taxon>
        <taxon>Lachnospirales</taxon>
        <taxon>Lachnospiraceae</taxon>
        <taxon>Enterocloster</taxon>
    </lineage>
</organism>
<evidence type="ECO:0000313" key="7">
    <source>
        <dbReference type="Proteomes" id="UP000013085"/>
    </source>
</evidence>
<dbReference type="PANTHER" id="PTHR46847:SF1">
    <property type="entry name" value="D-ALLOSE-BINDING PERIPLASMIC PROTEIN-RELATED"/>
    <property type="match status" value="1"/>
</dbReference>
<dbReference type="RefSeq" id="WP_002593166.1">
    <property type="nucleotide sequence ID" value="NZ_KB850976.1"/>
</dbReference>
<accession>A0A0E2HH02</accession>
<evidence type="ECO:0000256" key="3">
    <source>
        <dbReference type="ARBA" id="ARBA00022729"/>
    </source>
</evidence>
<comment type="subcellular location">
    <subcellularLocation>
        <location evidence="1">Cell envelope</location>
    </subcellularLocation>
</comment>
<name>A0A0E2HH02_9FIRM</name>
<dbReference type="Gene3D" id="3.40.50.2300">
    <property type="match status" value="2"/>
</dbReference>
<evidence type="ECO:0000256" key="1">
    <source>
        <dbReference type="ARBA" id="ARBA00004196"/>
    </source>
</evidence>
<proteinExistence type="inferred from homology"/>
<reference evidence="6 7" key="1">
    <citation type="submission" date="2013-01" db="EMBL/GenBank/DDBJ databases">
        <title>The Genome Sequence of Clostridium clostridioforme 90A8.</title>
        <authorList>
            <consortium name="The Broad Institute Genome Sequencing Platform"/>
            <person name="Earl A."/>
            <person name="Ward D."/>
            <person name="Feldgarden M."/>
            <person name="Gevers D."/>
            <person name="Courvalin P."/>
            <person name="Lambert T."/>
            <person name="Walker B."/>
            <person name="Young S.K."/>
            <person name="Zeng Q."/>
            <person name="Gargeya S."/>
            <person name="Fitzgerald M."/>
            <person name="Haas B."/>
            <person name="Abouelleil A."/>
            <person name="Alvarado L."/>
            <person name="Arachchi H.M."/>
            <person name="Berlin A.M."/>
            <person name="Chapman S.B."/>
            <person name="Dewar J."/>
            <person name="Goldberg J."/>
            <person name="Griggs A."/>
            <person name="Gujja S."/>
            <person name="Hansen M."/>
            <person name="Howarth C."/>
            <person name="Imamovic A."/>
            <person name="Larimer J."/>
            <person name="McCowan C."/>
            <person name="Murphy C."/>
            <person name="Neiman D."/>
            <person name="Pearson M."/>
            <person name="Priest M."/>
            <person name="Roberts A."/>
            <person name="Saif S."/>
            <person name="Shea T."/>
            <person name="Sisk P."/>
            <person name="Sykes S."/>
            <person name="Wortman J."/>
            <person name="Nusbaum C."/>
            <person name="Birren B."/>
        </authorList>
    </citation>
    <scope>NUCLEOTIDE SEQUENCE [LARGE SCALE GENOMIC DNA]</scope>
    <source>
        <strain evidence="6 7">90A8</strain>
    </source>
</reference>
<dbReference type="Pfam" id="PF13407">
    <property type="entry name" value="Peripla_BP_4"/>
    <property type="match status" value="1"/>
</dbReference>
<dbReference type="PROSITE" id="PS51257">
    <property type="entry name" value="PROKAR_LIPOPROTEIN"/>
    <property type="match status" value="1"/>
</dbReference>
<evidence type="ECO:0000256" key="4">
    <source>
        <dbReference type="SAM" id="SignalP"/>
    </source>
</evidence>
<dbReference type="SUPFAM" id="SSF53822">
    <property type="entry name" value="Periplasmic binding protein-like I"/>
    <property type="match status" value="1"/>
</dbReference>
<dbReference type="HOGENOM" id="CLU_037628_3_2_9"/>